<dbReference type="Proteomes" id="UP000037696">
    <property type="component" value="Unassembled WGS sequence"/>
</dbReference>
<evidence type="ECO:0000256" key="1">
    <source>
        <dbReference type="SAM" id="MobiDB-lite"/>
    </source>
</evidence>
<dbReference type="EMBL" id="LHQQ01000077">
    <property type="protein sequence ID" value="KOS43610.1"/>
    <property type="molecule type" value="Genomic_DNA"/>
</dbReference>
<evidence type="ECO:0000313" key="2">
    <source>
        <dbReference type="EMBL" id="KOS43610.1"/>
    </source>
</evidence>
<feature type="compositionally biased region" description="Polar residues" evidence="1">
    <location>
        <begin position="34"/>
        <end position="49"/>
    </location>
</feature>
<comment type="caution">
    <text evidence="2">The sequence shown here is derived from an EMBL/GenBank/DDBJ whole genome shotgun (WGS) entry which is preliminary data.</text>
</comment>
<sequence length="73" mass="7682">MDSSSPSSPQQTSTTTGSSTTPVTSSSTPTTSSNYPCTEQALSANEQFDQTTDHMGAWIGDLNHPDQFALPKS</sequence>
<gene>
    <name evidence="2" type="ORF">ACN38_g5488</name>
</gene>
<reference evidence="2 3" key="1">
    <citation type="submission" date="2015-08" db="EMBL/GenBank/DDBJ databases">
        <title>Genome sequencing of Penicillium nordicum.</title>
        <authorList>
            <person name="Nguyen H.D."/>
            <person name="Seifert K.A."/>
        </authorList>
    </citation>
    <scope>NUCLEOTIDE SEQUENCE [LARGE SCALE GENOMIC DNA]</scope>
    <source>
        <strain evidence="2 3">DAOMC 185683</strain>
    </source>
</reference>
<organism evidence="2 3">
    <name type="scientific">Penicillium nordicum</name>
    <dbReference type="NCBI Taxonomy" id="229535"/>
    <lineage>
        <taxon>Eukaryota</taxon>
        <taxon>Fungi</taxon>
        <taxon>Dikarya</taxon>
        <taxon>Ascomycota</taxon>
        <taxon>Pezizomycotina</taxon>
        <taxon>Eurotiomycetes</taxon>
        <taxon>Eurotiomycetidae</taxon>
        <taxon>Eurotiales</taxon>
        <taxon>Aspergillaceae</taxon>
        <taxon>Penicillium</taxon>
    </lineage>
</organism>
<dbReference type="OrthoDB" id="4366941at2759"/>
<dbReference type="AlphaFoldDB" id="A0A0M8PAA1"/>
<accession>A0A0M8PAA1</accession>
<name>A0A0M8PAA1_9EURO</name>
<evidence type="ECO:0000313" key="3">
    <source>
        <dbReference type="Proteomes" id="UP000037696"/>
    </source>
</evidence>
<keyword evidence="3" id="KW-1185">Reference proteome</keyword>
<proteinExistence type="predicted"/>
<protein>
    <submittedName>
        <fullName evidence="2">Uncharacterized protein</fullName>
    </submittedName>
</protein>
<feature type="region of interest" description="Disordered" evidence="1">
    <location>
        <begin position="1"/>
        <end position="49"/>
    </location>
</feature>
<feature type="compositionally biased region" description="Low complexity" evidence="1">
    <location>
        <begin position="1"/>
        <end position="33"/>
    </location>
</feature>